<comment type="caution">
    <text evidence="1">The sequence shown here is derived from an EMBL/GenBank/DDBJ whole genome shotgun (WGS) entry which is preliminary data.</text>
</comment>
<proteinExistence type="predicted"/>
<dbReference type="InterPro" id="IPR039556">
    <property type="entry name" value="ICL/PEPM"/>
</dbReference>
<gene>
    <name evidence="1" type="ORF">I2501_15150</name>
</gene>
<dbReference type="PANTHER" id="PTHR42905">
    <property type="entry name" value="PHOSPHOENOLPYRUVATE CARBOXYLASE"/>
    <property type="match status" value="1"/>
</dbReference>
<dbReference type="InterPro" id="IPR015813">
    <property type="entry name" value="Pyrv/PenolPyrv_kinase-like_dom"/>
</dbReference>
<dbReference type="Proteomes" id="UP000657385">
    <property type="component" value="Unassembled WGS sequence"/>
</dbReference>
<dbReference type="CDD" id="cd00377">
    <property type="entry name" value="ICL_PEPM"/>
    <property type="match status" value="1"/>
</dbReference>
<dbReference type="PANTHER" id="PTHR42905:SF16">
    <property type="entry name" value="CARBOXYPHOSPHONOENOLPYRUVATE PHOSPHONOMUTASE-LIKE PROTEIN (AFU_ORTHOLOGUE AFUA_5G07230)"/>
    <property type="match status" value="1"/>
</dbReference>
<dbReference type="Gene3D" id="3.20.20.60">
    <property type="entry name" value="Phosphoenolpyruvate-binding domains"/>
    <property type="match status" value="1"/>
</dbReference>
<protein>
    <submittedName>
        <fullName evidence="1">Isocitrate lyase/phosphoenolpyruvate mutase family protein</fullName>
    </submittedName>
</protein>
<dbReference type="Pfam" id="PF13714">
    <property type="entry name" value="PEP_mutase"/>
    <property type="match status" value="1"/>
</dbReference>
<dbReference type="AlphaFoldDB" id="A0A931B9I4"/>
<organism evidence="1 2">
    <name type="scientific">Streptacidiphilus fuscans</name>
    <dbReference type="NCBI Taxonomy" id="2789292"/>
    <lineage>
        <taxon>Bacteria</taxon>
        <taxon>Bacillati</taxon>
        <taxon>Actinomycetota</taxon>
        <taxon>Actinomycetes</taxon>
        <taxon>Kitasatosporales</taxon>
        <taxon>Streptomycetaceae</taxon>
        <taxon>Streptacidiphilus</taxon>
    </lineage>
</organism>
<dbReference type="SUPFAM" id="SSF51621">
    <property type="entry name" value="Phosphoenolpyruvate/pyruvate domain"/>
    <property type="match status" value="1"/>
</dbReference>
<reference evidence="1" key="1">
    <citation type="submission" date="2020-11" db="EMBL/GenBank/DDBJ databases">
        <title>Isolation and identification of active actinomycetes.</title>
        <authorList>
            <person name="Yu B."/>
        </authorList>
    </citation>
    <scope>NUCLEOTIDE SEQUENCE</scope>
    <source>
        <strain evidence="1">NEAU-YB345</strain>
    </source>
</reference>
<sequence>MATTTDTDTAVLVEKARAFRALHVPGRPLVLPNAWDAASAALVAKAGAKAVATTSAGVAWSLGFGDGGHLDRATGIAAIARIAGAVDIPVSADIERGYADDPEGVAETVRGVLAAGVVGVNLEDSLGPVPASAARIAAARRAVDAAGVPLYINARIDVFRMQDPDPEDWFREVVTRAAAYTEAGADGVFLLGALSAETISSVVEAVKVPLNVSVAPGTLPVPALAAAGAARVSAGAAIAESAYAHTARLAKALLTTGSYPEQVETSLNHSQLNSLLLG</sequence>
<keyword evidence="2" id="KW-1185">Reference proteome</keyword>
<dbReference type="EMBL" id="JADPRT010000005">
    <property type="protein sequence ID" value="MBF9069360.1"/>
    <property type="molecule type" value="Genomic_DNA"/>
</dbReference>
<keyword evidence="1" id="KW-0456">Lyase</keyword>
<dbReference type="RefSeq" id="WP_196194499.1">
    <property type="nucleotide sequence ID" value="NZ_JADPRT010000005.1"/>
</dbReference>
<dbReference type="GO" id="GO:0016829">
    <property type="term" value="F:lyase activity"/>
    <property type="evidence" value="ECO:0007669"/>
    <property type="project" value="UniProtKB-KW"/>
</dbReference>
<dbReference type="InterPro" id="IPR040442">
    <property type="entry name" value="Pyrv_kinase-like_dom_sf"/>
</dbReference>
<evidence type="ECO:0000313" key="2">
    <source>
        <dbReference type="Proteomes" id="UP000657385"/>
    </source>
</evidence>
<evidence type="ECO:0000313" key="1">
    <source>
        <dbReference type="EMBL" id="MBF9069360.1"/>
    </source>
</evidence>
<name>A0A931B9I4_9ACTN</name>
<accession>A0A931B9I4</accession>